<reference evidence="1 2" key="1">
    <citation type="submission" date="2017-11" db="EMBL/GenBank/DDBJ databases">
        <title>Complete genome of a free-living desiccation-tolerant cyanobacterium and its photosynthetic adaptation to extreme terrestrial habitat.</title>
        <authorList>
            <person name="Shang J."/>
        </authorList>
    </citation>
    <scope>NUCLEOTIDE SEQUENCE [LARGE SCALE GENOMIC DNA]</scope>
    <source>
        <strain evidence="1 2">CCNUN1</strain>
        <plasmid evidence="2">pnfsy03</plasmid>
    </source>
</reference>
<dbReference type="Proteomes" id="UP000232003">
    <property type="component" value="Plasmid pNFSY03"/>
</dbReference>
<organism evidence="1 2">
    <name type="scientific">Nostoc flagelliforme CCNUN1</name>
    <dbReference type="NCBI Taxonomy" id="2038116"/>
    <lineage>
        <taxon>Bacteria</taxon>
        <taxon>Bacillati</taxon>
        <taxon>Cyanobacteriota</taxon>
        <taxon>Cyanophyceae</taxon>
        <taxon>Nostocales</taxon>
        <taxon>Nostocaceae</taxon>
        <taxon>Nostoc</taxon>
    </lineage>
</organism>
<accession>A0A2K8T7R6</accession>
<dbReference type="EMBL" id="CP024788">
    <property type="protein sequence ID" value="AUB43125.1"/>
    <property type="molecule type" value="Genomic_DNA"/>
</dbReference>
<evidence type="ECO:0000313" key="1">
    <source>
        <dbReference type="EMBL" id="AUB43125.1"/>
    </source>
</evidence>
<evidence type="ECO:0000313" key="2">
    <source>
        <dbReference type="Proteomes" id="UP000232003"/>
    </source>
</evidence>
<dbReference type="KEGG" id="nfl:COO91_09283"/>
<dbReference type="AlphaFoldDB" id="A0A2K8T7R6"/>
<geneLocation type="plasmid" evidence="2">
    <name>pnfsy03</name>
</geneLocation>
<gene>
    <name evidence="1" type="ORF">COO91_09283</name>
</gene>
<keyword evidence="2" id="KW-1185">Reference proteome</keyword>
<keyword evidence="1" id="KW-0614">Plasmid</keyword>
<protein>
    <submittedName>
        <fullName evidence="1">Uncharacterized protein</fullName>
    </submittedName>
</protein>
<sequence>MYGFFKRRSHEVSQAVGGRLLLCTCVTILISKNQATL</sequence>
<name>A0A2K8T7R6_9NOSO</name>
<proteinExistence type="predicted"/>